<keyword evidence="7" id="KW-1185">Reference proteome</keyword>
<sequence length="846" mass="97374">MFRLNSGRSAWLLSCVMLAASLHATAQKKKKKDKASTPTEVKADSTAGKKPEPSKLKKYSDVITKEMRTDKGFITVHSKGDDYYFEVPFAIMGKDILIVNRVAAASVDMRNGNWGLTGDQIGEAVYRFEKARNNNLYLRRLSFSEYSADSTTAMYTSVQKNNVQAIAAAFPIVAYNADSSAVVLNMTDFLNSDNDITYFSKSLFKDRAGMGAQQNDRSYVKYVHAYPTNVEVRAFKTYAAGKNPTSANYSVELNSSMVMLPERPARPRLQDKRVGYFSITHRDFDAHPQSVVNTSYAVRWRLEPKPEDVEKYKRGELVEPAKPIVFYIDPSTPKKWVPYLIQGVNDWQAAFEQAGFKNAIYAREAPSREEDSTWSLEDARHSAIIYRPSAIANAMGPNVNDPRTGEILESHIFWYHNVMSVLQKWYFIQCAAVDTGARKLVFDDNLMGDLIRFVSSHEVGHTLGLMHNFGSSSTVPVENLRNKAWVEKYGHTPSIMDYARFNYVAQPEDNIGRAGLYPRINDYDKWAIEWGYRWRPDVKNEWEEQKLLTAIVTDSLKNKRLWFGNEMEPLDPRSQNEDLGDDAMKAGTYGIMNLKRIIKNLGEWTNQPQKDYSDMRDMLSTLYNQYSTYVGHVVRNVGGEYHYEKITSQPGPTYVPVEYKRQKEAVAFLDKELFTTPEWLNEKSLMDKIPDRFGIDLIEMQRSVLNGIFNRVRMTSMLGAQFDSKTTNKVYTVEELMQDMDKVIFRELYEGKSVSFYRRNLQKVYINKLLDLVYPTDNMDQMISGITQMYTYYMTDLSNIMRATLTKELQLISKYQNHPGMDKETQRHLKDLAYKIKKIGERDLKY</sequence>
<dbReference type="InterPro" id="IPR034032">
    <property type="entry name" value="Zn_MMP-like_bac"/>
</dbReference>
<gene>
    <name evidence="6" type="ORF">K1Y79_22360</name>
</gene>
<dbReference type="InterPro" id="IPR033413">
    <property type="entry name" value="DUF5117"/>
</dbReference>
<dbReference type="RefSeq" id="WP_220252423.1">
    <property type="nucleotide sequence ID" value="NZ_JAICCF010000004.1"/>
</dbReference>
<dbReference type="PANTHER" id="PTHR38478">
    <property type="entry name" value="PEPTIDASE M1A AND M12B"/>
    <property type="match status" value="1"/>
</dbReference>
<reference evidence="6 7" key="1">
    <citation type="submission" date="2021-08" db="EMBL/GenBank/DDBJ databases">
        <title>The genome sequence of Chitinophaga sp. B61.</title>
        <authorList>
            <person name="Zhang X."/>
        </authorList>
    </citation>
    <scope>NUCLEOTIDE SEQUENCE [LARGE SCALE GENOMIC DNA]</scope>
    <source>
        <strain evidence="6 7">B61</strain>
    </source>
</reference>
<dbReference type="InterPro" id="IPR033428">
    <property type="entry name" value="DUF5118"/>
</dbReference>
<accession>A0ABS7GHD3</accession>
<dbReference type="Pfam" id="PF17162">
    <property type="entry name" value="DUF5118"/>
    <property type="match status" value="1"/>
</dbReference>
<keyword evidence="6" id="KW-0378">Hydrolase</keyword>
<evidence type="ECO:0000259" key="5">
    <source>
        <dbReference type="Pfam" id="PF17162"/>
    </source>
</evidence>
<evidence type="ECO:0000313" key="6">
    <source>
        <dbReference type="EMBL" id="MBW8687097.1"/>
    </source>
</evidence>
<dbReference type="PANTHER" id="PTHR38478:SF1">
    <property type="entry name" value="ZINC DEPENDENT METALLOPROTEASE DOMAIN LIPOPROTEIN"/>
    <property type="match status" value="1"/>
</dbReference>
<evidence type="ECO:0000259" key="4">
    <source>
        <dbReference type="Pfam" id="PF17148"/>
    </source>
</evidence>
<keyword evidence="6" id="KW-0645">Protease</keyword>
<protein>
    <submittedName>
        <fullName evidence="6">Zinc-dependent metalloprotease</fullName>
    </submittedName>
</protein>
<dbReference type="CDD" id="cd04276">
    <property type="entry name" value="ZnMc_MMP_like_2"/>
    <property type="match status" value="1"/>
</dbReference>
<dbReference type="GO" id="GO:0008237">
    <property type="term" value="F:metallopeptidase activity"/>
    <property type="evidence" value="ECO:0007669"/>
    <property type="project" value="UniProtKB-KW"/>
</dbReference>
<name>A0ABS7GHD3_9BACT</name>
<feature type="domain" description="DUF5117" evidence="4">
    <location>
        <begin position="118"/>
        <end position="305"/>
    </location>
</feature>
<dbReference type="SUPFAM" id="SSF55486">
    <property type="entry name" value="Metalloproteases ('zincins'), catalytic domain"/>
    <property type="match status" value="1"/>
</dbReference>
<evidence type="ECO:0000256" key="2">
    <source>
        <dbReference type="SAM" id="SignalP"/>
    </source>
</evidence>
<dbReference type="Proteomes" id="UP000812961">
    <property type="component" value="Unassembled WGS sequence"/>
</dbReference>
<feature type="domain" description="DUF5118" evidence="5">
    <location>
        <begin position="57"/>
        <end position="104"/>
    </location>
</feature>
<evidence type="ECO:0000259" key="3">
    <source>
        <dbReference type="Pfam" id="PF16313"/>
    </source>
</evidence>
<organism evidence="6 7">
    <name type="scientific">Chitinophaga rhizophila</name>
    <dbReference type="NCBI Taxonomy" id="2866212"/>
    <lineage>
        <taxon>Bacteria</taxon>
        <taxon>Pseudomonadati</taxon>
        <taxon>Bacteroidota</taxon>
        <taxon>Chitinophagia</taxon>
        <taxon>Chitinophagales</taxon>
        <taxon>Chitinophagaceae</taxon>
        <taxon>Chitinophaga</taxon>
    </lineage>
</organism>
<keyword evidence="2" id="KW-0732">Signal</keyword>
<dbReference type="InterPro" id="IPR032534">
    <property type="entry name" value="EcxA_zinc-bd"/>
</dbReference>
<keyword evidence="6" id="KW-0482">Metalloprotease</keyword>
<feature type="chain" id="PRO_5045094206" evidence="2">
    <location>
        <begin position="27"/>
        <end position="846"/>
    </location>
</feature>
<feature type="compositionally biased region" description="Basic and acidic residues" evidence="1">
    <location>
        <begin position="41"/>
        <end position="55"/>
    </location>
</feature>
<feature type="signal peptide" evidence="2">
    <location>
        <begin position="1"/>
        <end position="26"/>
    </location>
</feature>
<dbReference type="Pfam" id="PF17148">
    <property type="entry name" value="DUF5117"/>
    <property type="match status" value="1"/>
</dbReference>
<dbReference type="EMBL" id="JAICCF010000004">
    <property type="protein sequence ID" value="MBW8687097.1"/>
    <property type="molecule type" value="Genomic_DNA"/>
</dbReference>
<proteinExistence type="predicted"/>
<comment type="caution">
    <text evidence="6">The sequence shown here is derived from an EMBL/GenBank/DDBJ whole genome shotgun (WGS) entry which is preliminary data.</text>
</comment>
<evidence type="ECO:0000313" key="7">
    <source>
        <dbReference type="Proteomes" id="UP000812961"/>
    </source>
</evidence>
<feature type="region of interest" description="Disordered" evidence="1">
    <location>
        <begin position="28"/>
        <end position="55"/>
    </location>
</feature>
<evidence type="ECO:0000256" key="1">
    <source>
        <dbReference type="SAM" id="MobiDB-lite"/>
    </source>
</evidence>
<feature type="domain" description="EcxA zinc-binding" evidence="3">
    <location>
        <begin position="441"/>
        <end position="749"/>
    </location>
</feature>
<dbReference type="Pfam" id="PF16313">
    <property type="entry name" value="DUF4953"/>
    <property type="match status" value="1"/>
</dbReference>